<dbReference type="EMBL" id="RKHQ01000002">
    <property type="protein sequence ID" value="ROR93943.1"/>
    <property type="molecule type" value="Genomic_DNA"/>
</dbReference>
<dbReference type="InterPro" id="IPR043519">
    <property type="entry name" value="NT_sf"/>
</dbReference>
<reference evidence="9 10" key="1">
    <citation type="submission" date="2018-11" db="EMBL/GenBank/DDBJ databases">
        <title>Sequencing the genomes of 1000 actinobacteria strains.</title>
        <authorList>
            <person name="Klenk H.-P."/>
        </authorList>
    </citation>
    <scope>NUCLEOTIDE SEQUENCE [LARGE SCALE GENOMIC DNA]</scope>
    <source>
        <strain evidence="9 10">DSM 13521</strain>
    </source>
</reference>
<evidence type="ECO:0000259" key="8">
    <source>
        <dbReference type="PROSITE" id="PS51831"/>
    </source>
</evidence>
<comment type="cofactor">
    <cofactor evidence="6">
        <name>Mg(2+)</name>
        <dbReference type="ChEBI" id="CHEBI:18420"/>
    </cofactor>
</comment>
<dbReference type="Pfam" id="PF08335">
    <property type="entry name" value="GlnD_UR_UTase"/>
    <property type="match status" value="1"/>
</dbReference>
<comment type="catalytic activity">
    <reaction evidence="6">
        <text>[protein-PII]-L-tyrosine + UTP = [protein-PII]-uridylyl-L-tyrosine + diphosphate</text>
        <dbReference type="Rhea" id="RHEA:13673"/>
        <dbReference type="Rhea" id="RHEA-COMP:12147"/>
        <dbReference type="Rhea" id="RHEA-COMP:12148"/>
        <dbReference type="ChEBI" id="CHEBI:33019"/>
        <dbReference type="ChEBI" id="CHEBI:46398"/>
        <dbReference type="ChEBI" id="CHEBI:46858"/>
        <dbReference type="ChEBI" id="CHEBI:90602"/>
        <dbReference type="EC" id="2.7.7.59"/>
    </reaction>
</comment>
<evidence type="ECO:0000256" key="7">
    <source>
        <dbReference type="SAM" id="MobiDB-lite"/>
    </source>
</evidence>
<dbReference type="GO" id="GO:0008773">
    <property type="term" value="F:[protein-PII] uridylyltransferase activity"/>
    <property type="evidence" value="ECO:0007669"/>
    <property type="project" value="UniProtKB-UniRule"/>
</dbReference>
<keyword evidence="5 6" id="KW-0511">Multifunctional enzyme</keyword>
<comment type="caution">
    <text evidence="6">Lacks conserved residue(s) required for the propagation of feature annotation.</text>
</comment>
<dbReference type="SUPFAM" id="SSF109604">
    <property type="entry name" value="HD-domain/PDEase-like"/>
    <property type="match status" value="1"/>
</dbReference>
<comment type="activity regulation">
    <text evidence="6">Uridylyltransferase (UTase) activity is inhibited by glutamine, while glutamine activates uridylyl-removing (UR) activity.</text>
</comment>
<evidence type="ECO:0000313" key="10">
    <source>
        <dbReference type="Proteomes" id="UP000275356"/>
    </source>
</evidence>
<dbReference type="PANTHER" id="PTHR47320">
    <property type="entry name" value="BIFUNCTIONAL URIDYLYLTRANSFERASE/URIDYLYL-REMOVING ENZYME"/>
    <property type="match status" value="1"/>
</dbReference>
<dbReference type="PANTHER" id="PTHR47320:SF1">
    <property type="entry name" value="BIFUNCTIONAL URIDYLYLTRANSFERASE_URIDYLYL-REMOVING ENZYME"/>
    <property type="match status" value="1"/>
</dbReference>
<evidence type="ECO:0000256" key="6">
    <source>
        <dbReference type="HAMAP-Rule" id="MF_00277"/>
    </source>
</evidence>
<dbReference type="Gene3D" id="1.10.3090.10">
    <property type="entry name" value="cca-adding enzyme, domain 2"/>
    <property type="match status" value="1"/>
</dbReference>
<keyword evidence="2 6" id="KW-0548">Nucleotidyltransferase</keyword>
<evidence type="ECO:0000256" key="1">
    <source>
        <dbReference type="ARBA" id="ARBA00022679"/>
    </source>
</evidence>
<comment type="catalytic activity">
    <reaction evidence="6">
        <text>[protein-PII]-uridylyl-L-tyrosine + H2O = [protein-PII]-L-tyrosine + UMP + H(+)</text>
        <dbReference type="Rhea" id="RHEA:48600"/>
        <dbReference type="Rhea" id="RHEA-COMP:12147"/>
        <dbReference type="Rhea" id="RHEA-COMP:12148"/>
        <dbReference type="ChEBI" id="CHEBI:15377"/>
        <dbReference type="ChEBI" id="CHEBI:15378"/>
        <dbReference type="ChEBI" id="CHEBI:46858"/>
        <dbReference type="ChEBI" id="CHEBI:57865"/>
        <dbReference type="ChEBI" id="CHEBI:90602"/>
    </reaction>
</comment>
<dbReference type="InterPro" id="IPR005105">
    <property type="entry name" value="GlnD_Uridyltrans_N"/>
</dbReference>
<dbReference type="AlphaFoldDB" id="A0A3N2D2E2"/>
<keyword evidence="3 6" id="KW-0378">Hydrolase</keyword>
<accession>A0A3N2D2E2</accession>
<dbReference type="InterPro" id="IPR003607">
    <property type="entry name" value="HD/PDEase_dom"/>
</dbReference>
<dbReference type="CDD" id="cd05401">
    <property type="entry name" value="NT_GlnE_GlnD_like"/>
    <property type="match status" value="1"/>
</dbReference>
<proteinExistence type="inferred from homology"/>
<evidence type="ECO:0000256" key="2">
    <source>
        <dbReference type="ARBA" id="ARBA00022695"/>
    </source>
</evidence>
<comment type="similarity">
    <text evidence="6">Belongs to the GlnD family.</text>
</comment>
<evidence type="ECO:0000313" key="9">
    <source>
        <dbReference type="EMBL" id="ROR93943.1"/>
    </source>
</evidence>
<dbReference type="EC" id="3.1.4.-" evidence="6"/>
<dbReference type="Pfam" id="PF03445">
    <property type="entry name" value="DUF294"/>
    <property type="match status" value="1"/>
</dbReference>
<feature type="domain" description="HD" evidence="8">
    <location>
        <begin position="465"/>
        <end position="586"/>
    </location>
</feature>
<dbReference type="Pfam" id="PF01966">
    <property type="entry name" value="HD"/>
    <property type="match status" value="1"/>
</dbReference>
<gene>
    <name evidence="6" type="primary">glnD</name>
    <name evidence="9" type="ORF">EDD28_3372</name>
</gene>
<comment type="caution">
    <text evidence="9">The sequence shown here is derived from an EMBL/GenBank/DDBJ whole genome shotgun (WGS) entry which is preliminary data.</text>
</comment>
<evidence type="ECO:0000256" key="5">
    <source>
        <dbReference type="ARBA" id="ARBA00023268"/>
    </source>
</evidence>
<feature type="region of interest" description="Uridylyltransferase" evidence="6">
    <location>
        <begin position="1"/>
        <end position="351"/>
    </location>
</feature>
<feature type="region of interest" description="Disordered" evidence="7">
    <location>
        <begin position="1"/>
        <end position="60"/>
    </location>
</feature>
<dbReference type="GO" id="GO:0006808">
    <property type="term" value="P:regulation of nitrogen utilization"/>
    <property type="evidence" value="ECO:0007669"/>
    <property type="project" value="UniProtKB-UniRule"/>
</dbReference>
<keyword evidence="10" id="KW-1185">Reference proteome</keyword>
<dbReference type="SMART" id="SM00471">
    <property type="entry name" value="HDc"/>
    <property type="match status" value="1"/>
</dbReference>
<dbReference type="InterPro" id="IPR006674">
    <property type="entry name" value="HD_domain"/>
</dbReference>
<evidence type="ECO:0000256" key="4">
    <source>
        <dbReference type="ARBA" id="ARBA00022842"/>
    </source>
</evidence>
<protein>
    <recommendedName>
        <fullName evidence="6">Bifunctional uridylyltransferase/uridylyl-removing enzyme</fullName>
        <shortName evidence="6">UTase/UR</shortName>
    </recommendedName>
    <alternativeName>
        <fullName evidence="6">Bifunctional [protein-PII] modification enzyme</fullName>
    </alternativeName>
    <alternativeName>
        <fullName evidence="6">Bifunctional nitrogen sensor protein</fullName>
    </alternativeName>
    <domain>
        <recommendedName>
            <fullName evidence="6">[Protein-PII] uridylyltransferase</fullName>
            <shortName evidence="6">PII uridylyltransferase</shortName>
            <shortName evidence="6">UTase</shortName>
            <ecNumber evidence="6">2.7.7.59</ecNumber>
        </recommendedName>
    </domain>
    <domain>
        <recommendedName>
            <fullName evidence="6">[Protein-PII]-UMP uridylyl-removing enzyme</fullName>
            <shortName evidence="6">UR</shortName>
            <ecNumber evidence="6">3.1.4.-</ecNumber>
        </recommendedName>
    </domain>
</protein>
<sequence>MTDRPPAQQVVSSTRSTGEVPHPGVRDLPRLRLELDARVRATRPGPDRASGSAADMRTGREHRHRLAELVDGALQTLWAEATRSVGGVPDTGVALGVVGSQGRRDAGPTSDLDCLLVHDGRSLSEAQVEELARALWYPIWDAGLALDHSVRTLAQCRRVASADLVAAVGLLDLRPVAGDRDLVVDARSALLADWRGAARRRLPELLDSVAERAERSGDLAYLLEPDLKEARGGIRDAVVTEALVATWLADRPHGPFDRAADHLLTVRDAVALETGRPGARLLQVDADAVARRLGYPDRDELAASLAEAARTVSYTLDVTTRRARKAARRSPLAVARPFLVRGRREAPRLRSLADGLVEHDGEIVLAADARPGEDRLLSLRAAATAATTGLPLSPVTVTALAEAPAPRQPWPDPALRDLLTLLGSGRAQLPVWEALDLAGVVTRWFPPWRDVRNRQQRNPFHVFTVDRHLVETAANASEMSVGPAMSVDPATGPVPSGRDTLLLAALFHDIGKVAGETDHCAAGAAIVRELLPRLGVPREPAEDVELLVRHHLLLAELATRADPEDPATAGTVVEALGGRADLLELLRLLTEADSRAAGPTAWTPWRAGLVDTLTRRSRAALAIP</sequence>
<dbReference type="HAMAP" id="MF_00277">
    <property type="entry name" value="PII_uridylyl_transf"/>
    <property type="match status" value="1"/>
</dbReference>
<keyword evidence="1 6" id="KW-0808">Transferase</keyword>
<dbReference type="Proteomes" id="UP000275356">
    <property type="component" value="Unassembled WGS sequence"/>
</dbReference>
<feature type="compositionally biased region" description="Basic and acidic residues" evidence="7">
    <location>
        <begin position="24"/>
        <end position="39"/>
    </location>
</feature>
<comment type="function">
    <text evidence="6">Modifies, by uridylylation and deuridylylation, the PII regulatory proteins (GlnB and homologs), in response to the nitrogen status of the cell that GlnD senses through the glutamine level. Under low glutamine levels, catalyzes the conversion of the PII proteins and UTP to PII-UMP and PPi, while under higher glutamine levels, GlnD hydrolyzes PII-UMP to PII and UMP (deuridylylation). Thus, controls uridylylation state and activity of the PII proteins, and plays an important role in the regulation of nitrogen metabolism.</text>
</comment>
<dbReference type="RefSeq" id="WP_123741001.1">
    <property type="nucleotide sequence ID" value="NZ_RKHQ01000002.1"/>
</dbReference>
<dbReference type="InterPro" id="IPR013546">
    <property type="entry name" value="PII_UdlTrfase/GS_AdlTrfase"/>
</dbReference>
<evidence type="ECO:0000256" key="3">
    <source>
        <dbReference type="ARBA" id="ARBA00022801"/>
    </source>
</evidence>
<comment type="domain">
    <text evidence="6">Has four distinct domains: an N-terminal nucleotidyltransferase (NT) domain responsible for UTase activity, a central HD domain that encodes UR activity, and two C-terminal ACT domains that seem to have a role in glutamine sensing.</text>
</comment>
<dbReference type="PROSITE" id="PS51831">
    <property type="entry name" value="HD"/>
    <property type="match status" value="1"/>
</dbReference>
<dbReference type="EC" id="2.7.7.59" evidence="6"/>
<dbReference type="SUPFAM" id="SSF81301">
    <property type="entry name" value="Nucleotidyltransferase"/>
    <property type="match status" value="1"/>
</dbReference>
<dbReference type="OrthoDB" id="9758038at2"/>
<keyword evidence="4 6" id="KW-0460">Magnesium</keyword>
<organism evidence="9 10">
    <name type="scientific">Salana multivorans</name>
    <dbReference type="NCBI Taxonomy" id="120377"/>
    <lineage>
        <taxon>Bacteria</taxon>
        <taxon>Bacillati</taxon>
        <taxon>Actinomycetota</taxon>
        <taxon>Actinomycetes</taxon>
        <taxon>Micrococcales</taxon>
        <taxon>Beutenbergiaceae</taxon>
        <taxon>Salana</taxon>
    </lineage>
</organism>
<name>A0A3N2D2E2_9MICO</name>
<dbReference type="GO" id="GO:0008081">
    <property type="term" value="F:phosphoric diester hydrolase activity"/>
    <property type="evidence" value="ECO:0007669"/>
    <property type="project" value="UniProtKB-UniRule"/>
</dbReference>
<dbReference type="InterPro" id="IPR010043">
    <property type="entry name" value="UTase/UR"/>
</dbReference>